<dbReference type="KEGG" id="jag:GJA_2544"/>
<evidence type="ECO:0008006" key="4">
    <source>
        <dbReference type="Google" id="ProtNLM"/>
    </source>
</evidence>
<keyword evidence="1" id="KW-0812">Transmembrane</keyword>
<dbReference type="Proteomes" id="UP000027604">
    <property type="component" value="Chromosome I"/>
</dbReference>
<reference evidence="2 3" key="1">
    <citation type="journal article" date="2015" name="Genome Announc.">
        <title>Genome Sequence of Mushroom Soft-Rot Pathogen Janthinobacterium agaricidamnosum.</title>
        <authorList>
            <person name="Graupner K."/>
            <person name="Lackner G."/>
            <person name="Hertweck C."/>
        </authorList>
    </citation>
    <scope>NUCLEOTIDE SEQUENCE [LARGE SCALE GENOMIC DNA]</scope>
    <source>
        <strain evidence="3">NBRC 102515 / DSM 9628</strain>
    </source>
</reference>
<dbReference type="PATRIC" id="fig|1349767.4.peg.4279"/>
<gene>
    <name evidence="2" type="ORF">GJA_2544</name>
</gene>
<dbReference type="eggNOG" id="COG0304">
    <property type="taxonomic scope" value="Bacteria"/>
</dbReference>
<feature type="transmembrane region" description="Helical" evidence="1">
    <location>
        <begin position="38"/>
        <end position="55"/>
    </location>
</feature>
<feature type="transmembrane region" description="Helical" evidence="1">
    <location>
        <begin position="9"/>
        <end position="26"/>
    </location>
</feature>
<dbReference type="STRING" id="1349767.GJA_2544"/>
<evidence type="ECO:0000256" key="1">
    <source>
        <dbReference type="SAM" id="Phobius"/>
    </source>
</evidence>
<keyword evidence="1" id="KW-1133">Transmembrane helix</keyword>
<keyword evidence="1" id="KW-0472">Membrane</keyword>
<accession>W0V6E4</accession>
<dbReference type="EMBL" id="HG322949">
    <property type="protein sequence ID" value="CDG83175.1"/>
    <property type="molecule type" value="Genomic_DNA"/>
</dbReference>
<evidence type="ECO:0000313" key="2">
    <source>
        <dbReference type="EMBL" id="CDG83175.1"/>
    </source>
</evidence>
<keyword evidence="3" id="KW-1185">Reference proteome</keyword>
<dbReference type="RefSeq" id="WP_038492419.1">
    <property type="nucleotide sequence ID" value="NZ_BCTH01000083.1"/>
</dbReference>
<protein>
    <recommendedName>
        <fullName evidence="4">Transmembrane protein</fullName>
    </recommendedName>
</protein>
<dbReference type="OrthoDB" id="9178072at2"/>
<dbReference type="HOGENOM" id="CLU_042410_0_0_4"/>
<name>W0V6E4_9BURK</name>
<proteinExistence type="predicted"/>
<organism evidence="2 3">
    <name type="scientific">Janthinobacterium agaricidamnosum NBRC 102515 = DSM 9628</name>
    <dbReference type="NCBI Taxonomy" id="1349767"/>
    <lineage>
        <taxon>Bacteria</taxon>
        <taxon>Pseudomonadati</taxon>
        <taxon>Pseudomonadota</taxon>
        <taxon>Betaproteobacteria</taxon>
        <taxon>Burkholderiales</taxon>
        <taxon>Oxalobacteraceae</taxon>
        <taxon>Janthinobacterium</taxon>
    </lineage>
</organism>
<sequence length="476" mass="49897">MRPWLSRSLLVAGAFIVCWGGAVWYWRSGKHVPDGTDLALYLLILPLALLLLFWGGKKLLAMAAAAPAASAAAPQAPRQAEQAAPAAALTIVSGALRMPHGATPQELAEALVSRQARLELDPELTDNDGYPVMTGRIADVDELEQQETMAPWLAAQGLDQLRFDPEQWRALALGSAVLDELARAVSAHAGLAAHAEAQAGGRATPGLPPLPTLLFLPLLPEHWPVAQRDAASQWWLHLITEHGWPAAQLALSLPPSGAQLAPYALINQVAQQHRQEQRPCLLLLLACASHIGENSVQDWAARELLFSSRNQSGQVPGEGAAGLLLADAQQGALFDSAPPVLLHGASVASRASSADAKGRIDHLLLTELGAKALARGGAAAAEVSLVAADSGQRASRMSELTGMTGELLPQLDFDTQVLNLGASCGQAGNVTPLAALVLGWQDARDNTGVVLCVSNQQPFQRSAMLVGQGAAPPPSS</sequence>
<dbReference type="AlphaFoldDB" id="W0V6E4"/>
<evidence type="ECO:0000313" key="3">
    <source>
        <dbReference type="Proteomes" id="UP000027604"/>
    </source>
</evidence>